<dbReference type="EMBL" id="JABWCS010000218">
    <property type="protein sequence ID" value="NUU63204.1"/>
    <property type="molecule type" value="Genomic_DNA"/>
</dbReference>
<organism evidence="1 2">
    <name type="scientific">Paenibacillus agri</name>
    <dbReference type="NCBI Taxonomy" id="2744309"/>
    <lineage>
        <taxon>Bacteria</taxon>
        <taxon>Bacillati</taxon>
        <taxon>Bacillota</taxon>
        <taxon>Bacilli</taxon>
        <taxon>Bacillales</taxon>
        <taxon>Paenibacillaceae</taxon>
        <taxon>Paenibacillus</taxon>
    </lineage>
</organism>
<protein>
    <submittedName>
        <fullName evidence="1">Uncharacterized protein</fullName>
    </submittedName>
</protein>
<keyword evidence="2" id="KW-1185">Reference proteome</keyword>
<reference evidence="1" key="1">
    <citation type="submission" date="2020-06" db="EMBL/GenBank/DDBJ databases">
        <title>Paenibacillus sp. nov., isolated from soil.</title>
        <authorList>
            <person name="Seo Y.L."/>
        </authorList>
    </citation>
    <scope>NUCLEOTIDE SEQUENCE [LARGE SCALE GENOMIC DNA]</scope>
    <source>
        <strain evidence="1">JW14</strain>
    </source>
</reference>
<comment type="caution">
    <text evidence="1">The sequence shown here is derived from an EMBL/GenBank/DDBJ whole genome shotgun (WGS) entry which is preliminary data.</text>
</comment>
<evidence type="ECO:0000313" key="2">
    <source>
        <dbReference type="Proteomes" id="UP000564806"/>
    </source>
</evidence>
<proteinExistence type="predicted"/>
<name>A0A850EUW6_9BACL</name>
<evidence type="ECO:0000313" key="1">
    <source>
        <dbReference type="EMBL" id="NUU63204.1"/>
    </source>
</evidence>
<accession>A0A850EUW6</accession>
<gene>
    <name evidence="1" type="ORF">HPT30_22890</name>
</gene>
<dbReference type="Proteomes" id="UP000564806">
    <property type="component" value="Unassembled WGS sequence"/>
</dbReference>
<dbReference type="RefSeq" id="WP_175373629.1">
    <property type="nucleotide sequence ID" value="NZ_JABWCS010000218.1"/>
</dbReference>
<dbReference type="AlphaFoldDB" id="A0A850EUW6"/>
<sequence>MKTVLVDAQGKVTPAGSKSHIAYRFFVPNAADRLGVHFTYGPKYLEDQEKAKLLIEQGIEAYFEAEYLEQAKARWQSYLPLQNLITVSVDAPDGHRGAAHRHDREQLHVLSRHEATPGLAQGEIIPGMWEVTLSLHAIVTDVCDYTLKVWLEEEGTR</sequence>